<keyword evidence="8" id="KW-0732">Signal</keyword>
<dbReference type="GO" id="GO:0033971">
    <property type="term" value="F:hydroxyisourate hydrolase activity"/>
    <property type="evidence" value="ECO:0007669"/>
    <property type="project" value="UniProtKB-EC"/>
</dbReference>
<accession>A0ABW0L1F3</accession>
<dbReference type="Proteomes" id="UP001596050">
    <property type="component" value="Unassembled WGS sequence"/>
</dbReference>
<feature type="domain" description="Transthyretin/hydroxyisourate hydrolase" evidence="9">
    <location>
        <begin position="22"/>
        <end position="136"/>
    </location>
</feature>
<reference evidence="11" key="1">
    <citation type="journal article" date="2019" name="Int. J. Syst. Evol. Microbiol.">
        <title>The Global Catalogue of Microorganisms (GCM) 10K type strain sequencing project: providing services to taxonomists for standard genome sequencing and annotation.</title>
        <authorList>
            <consortium name="The Broad Institute Genomics Platform"/>
            <consortium name="The Broad Institute Genome Sequencing Center for Infectious Disease"/>
            <person name="Wu L."/>
            <person name="Ma J."/>
        </authorList>
    </citation>
    <scope>NUCLEOTIDE SEQUENCE [LARGE SCALE GENOMIC DNA]</scope>
    <source>
        <strain evidence="11">KACC 12649</strain>
    </source>
</reference>
<evidence type="ECO:0000313" key="11">
    <source>
        <dbReference type="Proteomes" id="UP001596050"/>
    </source>
</evidence>
<dbReference type="Gene3D" id="2.60.40.180">
    <property type="entry name" value="Transthyretin/hydroxyisourate hydrolase domain"/>
    <property type="match status" value="1"/>
</dbReference>
<evidence type="ECO:0000256" key="4">
    <source>
        <dbReference type="ARBA" id="ARBA00011881"/>
    </source>
</evidence>
<evidence type="ECO:0000259" key="9">
    <source>
        <dbReference type="SMART" id="SM00095"/>
    </source>
</evidence>
<evidence type="ECO:0000256" key="6">
    <source>
        <dbReference type="ARBA" id="ARBA00022801"/>
    </source>
</evidence>
<gene>
    <name evidence="10" type="primary">uraH</name>
    <name evidence="10" type="ORF">ACFPN5_06700</name>
</gene>
<feature type="chain" id="PRO_5046596104" description="5-hydroxyisourate hydrolase" evidence="8">
    <location>
        <begin position="23"/>
        <end position="136"/>
    </location>
</feature>
<evidence type="ECO:0000313" key="10">
    <source>
        <dbReference type="EMBL" id="MFC5459494.1"/>
    </source>
</evidence>
<name>A0ABW0L1F3_9BURK</name>
<protein>
    <recommendedName>
        <fullName evidence="7">5-hydroxyisourate hydrolase</fullName>
        <shortName evidence="7">HIU hydrolase</shortName>
        <shortName evidence="7">HIUHase</shortName>
        <ecNumber evidence="7">3.5.2.17</ecNumber>
    </recommendedName>
</protein>
<dbReference type="RefSeq" id="WP_379781417.1">
    <property type="nucleotide sequence ID" value="NZ_JBHSMU010000007.1"/>
</dbReference>
<dbReference type="SMART" id="SM00095">
    <property type="entry name" value="TR_THY"/>
    <property type="match status" value="1"/>
</dbReference>
<dbReference type="NCBIfam" id="TIGR02962">
    <property type="entry name" value="hdxy_isourate"/>
    <property type="match status" value="1"/>
</dbReference>
<dbReference type="InterPro" id="IPR014306">
    <property type="entry name" value="Hydroxyisourate_hydrolase"/>
</dbReference>
<dbReference type="EMBL" id="JBHSMU010000007">
    <property type="protein sequence ID" value="MFC5459494.1"/>
    <property type="molecule type" value="Genomic_DNA"/>
</dbReference>
<evidence type="ECO:0000256" key="8">
    <source>
        <dbReference type="SAM" id="SignalP"/>
    </source>
</evidence>
<proteinExistence type="inferred from homology"/>
<dbReference type="InterPro" id="IPR023419">
    <property type="entry name" value="Transthyretin_CS"/>
</dbReference>
<comment type="function">
    <text evidence="2">Catalyzes the hydrolysis of 5-hydroxyisourate (HIU) to 2-oxo-4-hydroxy-4-carboxy-5-ureidoimidazoline (OHCU).</text>
</comment>
<comment type="subunit">
    <text evidence="4 7">Homotetramer.</text>
</comment>
<keyword evidence="5 7" id="KW-0659">Purine metabolism</keyword>
<dbReference type="Pfam" id="PF00576">
    <property type="entry name" value="Transthyretin"/>
    <property type="match status" value="1"/>
</dbReference>
<dbReference type="SUPFAM" id="SSF49472">
    <property type="entry name" value="Transthyretin (synonym: prealbumin)"/>
    <property type="match status" value="1"/>
</dbReference>
<feature type="signal peptide" evidence="8">
    <location>
        <begin position="1"/>
        <end position="22"/>
    </location>
</feature>
<keyword evidence="6 7" id="KW-0378">Hydrolase</keyword>
<dbReference type="InterPro" id="IPR036817">
    <property type="entry name" value="Transthyretin/HIU_hydrolase_sf"/>
</dbReference>
<comment type="caution">
    <text evidence="10">The sequence shown here is derived from an EMBL/GenBank/DDBJ whole genome shotgun (WGS) entry which is preliminary data.</text>
</comment>
<dbReference type="InterPro" id="IPR023416">
    <property type="entry name" value="Transthyretin/HIU_hydrolase_d"/>
</dbReference>
<keyword evidence="11" id="KW-1185">Reference proteome</keyword>
<dbReference type="PROSITE" id="PS00769">
    <property type="entry name" value="TRANSTHYRETIN_2"/>
    <property type="match status" value="1"/>
</dbReference>
<comment type="similarity">
    <text evidence="3 7">Belongs to the transthyretin family. 5-hydroxyisourate hydrolase subfamily.</text>
</comment>
<dbReference type="InterPro" id="IPR000895">
    <property type="entry name" value="Transthyretin/HIU_hydrolase"/>
</dbReference>
<evidence type="ECO:0000256" key="5">
    <source>
        <dbReference type="ARBA" id="ARBA00022631"/>
    </source>
</evidence>
<dbReference type="PRINTS" id="PR00189">
    <property type="entry name" value="TRNSTHYRETIN"/>
</dbReference>
<evidence type="ECO:0000256" key="2">
    <source>
        <dbReference type="ARBA" id="ARBA00002704"/>
    </source>
</evidence>
<dbReference type="EC" id="3.5.2.17" evidence="7"/>
<organism evidence="10 11">
    <name type="scientific">Massilia niabensis</name>
    <dbReference type="NCBI Taxonomy" id="544910"/>
    <lineage>
        <taxon>Bacteria</taxon>
        <taxon>Pseudomonadati</taxon>
        <taxon>Pseudomonadota</taxon>
        <taxon>Betaproteobacteria</taxon>
        <taxon>Burkholderiales</taxon>
        <taxon>Oxalobacteraceae</taxon>
        <taxon>Telluria group</taxon>
        <taxon>Massilia</taxon>
    </lineage>
</organism>
<dbReference type="PANTHER" id="PTHR10395:SF7">
    <property type="entry name" value="5-HYDROXYISOURATE HYDROLASE"/>
    <property type="match status" value="1"/>
</dbReference>
<sequence length="136" mass="14855">MNIIARPLLAAAFALTCLQAAAADNPLSVHILDLQSGQPTSGVAVTLEQRDGQQWRALGNGVTDAQGRVRALYPAGKALASGAYRIVFKTGEHYARLRQPTFFDQIPVEFKVENTAQHYHIPLLLSPYGYSTYRGN</sequence>
<evidence type="ECO:0000256" key="3">
    <source>
        <dbReference type="ARBA" id="ARBA00009850"/>
    </source>
</evidence>
<dbReference type="CDD" id="cd05822">
    <property type="entry name" value="TLP_HIUase"/>
    <property type="match status" value="1"/>
</dbReference>
<evidence type="ECO:0000256" key="7">
    <source>
        <dbReference type="RuleBase" id="RU361270"/>
    </source>
</evidence>
<dbReference type="PANTHER" id="PTHR10395">
    <property type="entry name" value="URICASE AND TRANSTHYRETIN-RELATED"/>
    <property type="match status" value="1"/>
</dbReference>
<comment type="catalytic activity">
    <reaction evidence="1 7">
        <text>5-hydroxyisourate + H2O = 5-hydroxy-2-oxo-4-ureido-2,5-dihydro-1H-imidazole-5-carboxylate + H(+)</text>
        <dbReference type="Rhea" id="RHEA:23736"/>
        <dbReference type="ChEBI" id="CHEBI:15377"/>
        <dbReference type="ChEBI" id="CHEBI:15378"/>
        <dbReference type="ChEBI" id="CHEBI:18072"/>
        <dbReference type="ChEBI" id="CHEBI:58639"/>
        <dbReference type="EC" id="3.5.2.17"/>
    </reaction>
</comment>
<evidence type="ECO:0000256" key="1">
    <source>
        <dbReference type="ARBA" id="ARBA00001043"/>
    </source>
</evidence>